<dbReference type="Proteomes" id="UP000243904">
    <property type="component" value="Chromosome I"/>
</dbReference>
<gene>
    <name evidence="1" type="ORF">SAMN05444158_5204</name>
</gene>
<protein>
    <submittedName>
        <fullName evidence="1">Uncharacterized protein</fullName>
    </submittedName>
</protein>
<dbReference type="AlphaFoldDB" id="A0A1H1Z4B2"/>
<reference evidence="2" key="1">
    <citation type="submission" date="2016-10" db="EMBL/GenBank/DDBJ databases">
        <authorList>
            <person name="Varghese N."/>
            <person name="Submissions S."/>
        </authorList>
    </citation>
    <scope>NUCLEOTIDE SEQUENCE [LARGE SCALE GENOMIC DNA]</scope>
    <source>
        <strain evidence="2">GAS369</strain>
    </source>
</reference>
<name>A0A1H1Z4B2_9BRAD</name>
<evidence type="ECO:0000313" key="2">
    <source>
        <dbReference type="Proteomes" id="UP000243904"/>
    </source>
</evidence>
<evidence type="ECO:0000313" key="1">
    <source>
        <dbReference type="EMBL" id="SDT28500.1"/>
    </source>
</evidence>
<dbReference type="EMBL" id="LT629750">
    <property type="protein sequence ID" value="SDT28500.1"/>
    <property type="molecule type" value="Genomic_DNA"/>
</dbReference>
<sequence length="155" mass="16193">MLRFKVLVSVVPLMVAAILARIELVPGPRPCIPVGDESLEIASAPWHADLHVSFTDDPAAATVRVQVADSAEAADFAVVDDVDGSEADACAVTSATQFIAISSKISGSAPIIYLSHDGPADYRIFVKSKTFTAREAAALIVGARGEHPRLAAALL</sequence>
<keyword evidence="2" id="KW-1185">Reference proteome</keyword>
<dbReference type="RefSeq" id="WP_146689334.1">
    <property type="nucleotide sequence ID" value="NZ_LT629750.1"/>
</dbReference>
<organism evidence="1 2">
    <name type="scientific">Bradyrhizobium canariense</name>
    <dbReference type="NCBI Taxonomy" id="255045"/>
    <lineage>
        <taxon>Bacteria</taxon>
        <taxon>Pseudomonadati</taxon>
        <taxon>Pseudomonadota</taxon>
        <taxon>Alphaproteobacteria</taxon>
        <taxon>Hyphomicrobiales</taxon>
        <taxon>Nitrobacteraceae</taxon>
        <taxon>Bradyrhizobium</taxon>
    </lineage>
</organism>
<accession>A0A1H1Z4B2</accession>
<proteinExistence type="predicted"/>